<keyword evidence="3" id="KW-0768">Sushi</keyword>
<dbReference type="Gene3D" id="2.10.70.10">
    <property type="entry name" value="Complement Module, domain 1"/>
    <property type="match status" value="1"/>
</dbReference>
<gene>
    <name evidence="5" type="ORF">Celaphus_00010779</name>
</gene>
<dbReference type="InterPro" id="IPR000436">
    <property type="entry name" value="Sushi_SCR_CCP_dom"/>
</dbReference>
<keyword evidence="2" id="KW-1015">Disulfide bond</keyword>
<dbReference type="PROSITE" id="PS50923">
    <property type="entry name" value="SUSHI"/>
    <property type="match status" value="1"/>
</dbReference>
<evidence type="ECO:0000256" key="2">
    <source>
        <dbReference type="ARBA" id="ARBA00023157"/>
    </source>
</evidence>
<dbReference type="OrthoDB" id="6127264at2759"/>
<evidence type="ECO:0000259" key="4">
    <source>
        <dbReference type="PROSITE" id="PS50923"/>
    </source>
</evidence>
<evidence type="ECO:0000256" key="3">
    <source>
        <dbReference type="PROSITE-ProRule" id="PRU00302"/>
    </source>
</evidence>
<proteinExistence type="predicted"/>
<feature type="non-terminal residue" evidence="5">
    <location>
        <position position="197"/>
    </location>
</feature>
<dbReference type="Pfam" id="PF00084">
    <property type="entry name" value="Sushi"/>
    <property type="match status" value="1"/>
</dbReference>
<evidence type="ECO:0000313" key="6">
    <source>
        <dbReference type="Proteomes" id="UP000242450"/>
    </source>
</evidence>
<evidence type="ECO:0000256" key="1">
    <source>
        <dbReference type="ARBA" id="ARBA00022729"/>
    </source>
</evidence>
<keyword evidence="1" id="KW-0732">Signal</keyword>
<dbReference type="SUPFAM" id="SSF57535">
    <property type="entry name" value="Complement control module/SCR domain"/>
    <property type="match status" value="1"/>
</dbReference>
<protein>
    <recommendedName>
        <fullName evidence="4">Sushi domain-containing protein</fullName>
    </recommendedName>
</protein>
<comment type="caution">
    <text evidence="3">Lacks conserved residue(s) required for the propagation of feature annotation.</text>
</comment>
<feature type="domain" description="Sushi" evidence="4">
    <location>
        <begin position="5"/>
        <end position="73"/>
    </location>
</feature>
<evidence type="ECO:0000313" key="5">
    <source>
        <dbReference type="EMBL" id="OWK08433.1"/>
    </source>
</evidence>
<reference evidence="5 6" key="1">
    <citation type="journal article" date="2018" name="Mol. Genet. Genomics">
        <title>The red deer Cervus elaphus genome CerEla1.0: sequencing, annotating, genes, and chromosomes.</title>
        <authorList>
            <person name="Bana N.A."/>
            <person name="Nyiri A."/>
            <person name="Nagy J."/>
            <person name="Frank K."/>
            <person name="Nagy T."/>
            <person name="Steger V."/>
            <person name="Schiller M."/>
            <person name="Lakatos P."/>
            <person name="Sugar L."/>
            <person name="Horn P."/>
            <person name="Barta E."/>
            <person name="Orosz L."/>
        </authorList>
    </citation>
    <scope>NUCLEOTIDE SEQUENCE [LARGE SCALE GENOMIC DNA]</scope>
    <source>
        <strain evidence="5">Hungarian</strain>
    </source>
</reference>
<name>A0A212CR48_CEREH</name>
<dbReference type="AlphaFoldDB" id="A0A212CR48"/>
<sequence length="197" mass="22351">MTAGIICGPLPAITNEDFNSTNREYFKYETVVTYHCNLGERRQKLFDLMGEPSIYCSSEDNQVGIWSRPPCQYIISNKCTPLVIENVINMSENKSFFFFPYMKPCLKLSVSKYFLLLLMLQKLPLLLEVCQPPPEMLHGKHTPNHKDDCSPGQEVFYSPAMISEGLLLCAAHPRETGARQTRNVPILSGLQTNLFVP</sequence>
<organism evidence="5 6">
    <name type="scientific">Cervus elaphus hippelaphus</name>
    <name type="common">European red deer</name>
    <dbReference type="NCBI Taxonomy" id="46360"/>
    <lineage>
        <taxon>Eukaryota</taxon>
        <taxon>Metazoa</taxon>
        <taxon>Chordata</taxon>
        <taxon>Craniata</taxon>
        <taxon>Vertebrata</taxon>
        <taxon>Euteleostomi</taxon>
        <taxon>Mammalia</taxon>
        <taxon>Eutheria</taxon>
        <taxon>Laurasiatheria</taxon>
        <taxon>Artiodactyla</taxon>
        <taxon>Ruminantia</taxon>
        <taxon>Pecora</taxon>
        <taxon>Cervidae</taxon>
        <taxon>Cervinae</taxon>
        <taxon>Cervus</taxon>
    </lineage>
</organism>
<dbReference type="SMART" id="SM00032">
    <property type="entry name" value="CCP"/>
    <property type="match status" value="1"/>
</dbReference>
<keyword evidence="6" id="KW-1185">Reference proteome</keyword>
<dbReference type="CDD" id="cd00033">
    <property type="entry name" value="CCP"/>
    <property type="match status" value="1"/>
</dbReference>
<dbReference type="EMBL" id="MKHE01000014">
    <property type="protein sequence ID" value="OWK08433.1"/>
    <property type="molecule type" value="Genomic_DNA"/>
</dbReference>
<dbReference type="InterPro" id="IPR035976">
    <property type="entry name" value="Sushi/SCR/CCP_sf"/>
</dbReference>
<dbReference type="Proteomes" id="UP000242450">
    <property type="component" value="Chromosome 14"/>
</dbReference>
<accession>A0A212CR48</accession>
<comment type="caution">
    <text evidence="5">The sequence shown here is derived from an EMBL/GenBank/DDBJ whole genome shotgun (WGS) entry which is preliminary data.</text>
</comment>